<keyword evidence="11" id="KW-0482">Metalloprotease</keyword>
<evidence type="ECO:0000256" key="1">
    <source>
        <dbReference type="ARBA" id="ARBA00000424"/>
    </source>
</evidence>
<proteinExistence type="predicted"/>
<evidence type="ECO:0000256" key="12">
    <source>
        <dbReference type="ARBA" id="ARBA00023145"/>
    </source>
</evidence>
<evidence type="ECO:0000256" key="8">
    <source>
        <dbReference type="ARBA" id="ARBA00022729"/>
    </source>
</evidence>
<accession>A0A066RU44</accession>
<dbReference type="Proteomes" id="UP000027192">
    <property type="component" value="Unassembled WGS sequence"/>
</dbReference>
<dbReference type="InterPro" id="IPR007280">
    <property type="entry name" value="Peptidase_C_arc/bac"/>
</dbReference>
<comment type="subcellular location">
    <subcellularLocation>
        <location evidence="3">Secreted</location>
    </subcellularLocation>
</comment>
<dbReference type="STRING" id="1654360.EA58_13585"/>
<evidence type="ECO:0000256" key="13">
    <source>
        <dbReference type="PIRSR" id="PIRSR602169-1"/>
    </source>
</evidence>
<evidence type="ECO:0000259" key="16">
    <source>
        <dbReference type="Pfam" id="PF04151"/>
    </source>
</evidence>
<dbReference type="InterPro" id="IPR002169">
    <property type="entry name" value="Peptidase_M9A/M9B"/>
</dbReference>
<dbReference type="EMBL" id="JMIB01000026">
    <property type="protein sequence ID" value="KDM91177.1"/>
    <property type="molecule type" value="Genomic_DNA"/>
</dbReference>
<keyword evidence="8 15" id="KW-0732">Signal</keyword>
<feature type="signal peptide" evidence="15">
    <location>
        <begin position="1"/>
        <end position="28"/>
    </location>
</feature>
<dbReference type="Gene3D" id="2.60.120.380">
    <property type="match status" value="2"/>
</dbReference>
<feature type="compositionally biased region" description="Pro residues" evidence="14">
    <location>
        <begin position="572"/>
        <end position="584"/>
    </location>
</feature>
<keyword evidence="19" id="KW-1185">Reference proteome</keyword>
<dbReference type="RefSeq" id="WP_235199614.1">
    <property type="nucleotide sequence ID" value="NZ_JMIB01000026.1"/>
</dbReference>
<dbReference type="GO" id="GO:0006508">
    <property type="term" value="P:proteolysis"/>
    <property type="evidence" value="ECO:0007669"/>
    <property type="project" value="UniProtKB-KW"/>
</dbReference>
<evidence type="ECO:0000313" key="19">
    <source>
        <dbReference type="Proteomes" id="UP000027192"/>
    </source>
</evidence>
<keyword evidence="10" id="KW-0862">Zinc</keyword>
<dbReference type="Pfam" id="PF08453">
    <property type="entry name" value="Peptidase_M9_N"/>
    <property type="match status" value="1"/>
</dbReference>
<dbReference type="GO" id="GO:0005576">
    <property type="term" value="C:extracellular region"/>
    <property type="evidence" value="ECO:0007669"/>
    <property type="project" value="UniProtKB-SubCell"/>
</dbReference>
<sequence>MKNVHSGLQRSALALLISAGLYANTAAAAPSCEMDALSASPSPISEIEKADIDCRNAWFSAPADTLNTLFSENSIHQIQQQLMLHINQYQGETQQAVVIENLGEFVRAAYYVRYANKAQYGDFSDALDVALANTINAFLTSPSATQSGREQVAALKSMTIMVDNIRQLPLTLANQLQLLNHFNAETAKDLQFVDALNNLFRAMSGHISLTPFYDDLAKHPEYLEQLHQFILNNEWALGTDADFLVSNTAREMGRLLVTPHESTRKQVLSILESLLERYPLGGKSDKMWVGIAEMINYFAPDKAESLGLKDAKAQLEARVMPFRYECDGPAIVRAQAMTQAQAANVCDVLSDKEADFHQVVNSGDQPVADDHNNRVEVVVFDNNADYVSFSNFLFGNTTNNGGQYLEGNPANPDNQARFVAYRNEYAEGYSILNLEHEYVHYLDGRFNLYGDFNDVLSPGHTVWWLEGFAEYMHYKQGYTAAVELAREQTYTLSEVLATTYDHDLNRIYRWGYLAVRFLMENHPNEVNTLLSYGRQGNYAQWTDTAKRLGSTYSTEFRDWLLTVESTGNEPGEPTPDPQPEPQPNPDEATALAIDHPITLAGEAYSEHLYYVDIPANTREFSLSISGDGDADLYASYDRVAHYYDFDFTDFQRGSNETLAFAPQTNGYIKPGRYYLSVTGREAFRSVTLKAAADIAAPAHGEDHHDTKPADDLTPVVLEADKPQVIRVSEQRYLGFYIPQAGQTLRVWVNPTQEAASVNGSSSDVSLYAASAHWPTAEKYDVASTYTGNREFIEITADQAGYVHLMLSNEGEKATVEIYASVF</sequence>
<comment type="cofactor">
    <cofactor evidence="2">
        <name>Zn(2+)</name>
        <dbReference type="ChEBI" id="CHEBI:29105"/>
    </cofactor>
</comment>
<feature type="chain" id="PRO_5001625991" description="microbial collagenase" evidence="15">
    <location>
        <begin position="29"/>
        <end position="822"/>
    </location>
</feature>
<evidence type="ECO:0000313" key="18">
    <source>
        <dbReference type="EMBL" id="KDM91177.1"/>
    </source>
</evidence>
<feature type="active site" evidence="13">
    <location>
        <position position="437"/>
    </location>
</feature>
<keyword evidence="12" id="KW-0865">Zymogen</keyword>
<dbReference type="PRINTS" id="PR00931">
    <property type="entry name" value="MICOLLPTASE"/>
</dbReference>
<dbReference type="PANTHER" id="PTHR13062">
    <property type="entry name" value="COLLAGENASE"/>
    <property type="match status" value="1"/>
</dbReference>
<dbReference type="EC" id="3.4.24.3" evidence="4"/>
<feature type="domain" description="Peptidase C-terminal archaeal/bacterial" evidence="16">
    <location>
        <begin position="607"/>
        <end position="679"/>
    </location>
</feature>
<dbReference type="Gene3D" id="3.40.30.160">
    <property type="entry name" value="Collagenase ColT, N-terminal domain"/>
    <property type="match status" value="1"/>
</dbReference>
<dbReference type="Gene3D" id="1.10.390.20">
    <property type="match status" value="1"/>
</dbReference>
<evidence type="ECO:0000256" key="9">
    <source>
        <dbReference type="ARBA" id="ARBA00022801"/>
    </source>
</evidence>
<keyword evidence="5" id="KW-0964">Secreted</keyword>
<name>A0A066RU44_9GAMM</name>
<keyword evidence="7" id="KW-0479">Metal-binding</keyword>
<comment type="caution">
    <text evidence="18">The sequence shown here is derived from an EMBL/GenBank/DDBJ whole genome shotgun (WGS) entry which is preliminary data.</text>
</comment>
<evidence type="ECO:0000256" key="6">
    <source>
        <dbReference type="ARBA" id="ARBA00022670"/>
    </source>
</evidence>
<feature type="region of interest" description="Disordered" evidence="14">
    <location>
        <begin position="565"/>
        <end position="588"/>
    </location>
</feature>
<evidence type="ECO:0000256" key="3">
    <source>
        <dbReference type="ARBA" id="ARBA00004613"/>
    </source>
</evidence>
<dbReference type="InterPro" id="IPR013661">
    <property type="entry name" value="Peptidase_M9_N_dom"/>
</dbReference>
<dbReference type="AlphaFoldDB" id="A0A066RU44"/>
<evidence type="ECO:0000256" key="14">
    <source>
        <dbReference type="SAM" id="MobiDB-lite"/>
    </source>
</evidence>
<protein>
    <recommendedName>
        <fullName evidence="4">microbial collagenase</fullName>
        <ecNumber evidence="4">3.4.24.3</ecNumber>
    </recommendedName>
</protein>
<dbReference type="PANTHER" id="PTHR13062:SF9">
    <property type="entry name" value="MICROBIAL COLLAGENASE"/>
    <property type="match status" value="1"/>
</dbReference>
<organism evidence="18 19">
    <name type="scientific">Photobacterium galatheae</name>
    <dbReference type="NCBI Taxonomy" id="1654360"/>
    <lineage>
        <taxon>Bacteria</taxon>
        <taxon>Pseudomonadati</taxon>
        <taxon>Pseudomonadota</taxon>
        <taxon>Gammaproteobacteria</taxon>
        <taxon>Vibrionales</taxon>
        <taxon>Vibrionaceae</taxon>
        <taxon>Photobacterium</taxon>
    </lineage>
</organism>
<dbReference type="GO" id="GO:0008270">
    <property type="term" value="F:zinc ion binding"/>
    <property type="evidence" value="ECO:0007669"/>
    <property type="project" value="InterPro"/>
</dbReference>
<dbReference type="Pfam" id="PF04151">
    <property type="entry name" value="PPC"/>
    <property type="match status" value="1"/>
</dbReference>
<dbReference type="GO" id="GO:0004222">
    <property type="term" value="F:metalloendopeptidase activity"/>
    <property type="evidence" value="ECO:0007669"/>
    <property type="project" value="UniProtKB-EC"/>
</dbReference>
<gene>
    <name evidence="18" type="ORF">EA58_13585</name>
</gene>
<evidence type="ECO:0000256" key="7">
    <source>
        <dbReference type="ARBA" id="ARBA00022723"/>
    </source>
</evidence>
<evidence type="ECO:0000256" key="2">
    <source>
        <dbReference type="ARBA" id="ARBA00001947"/>
    </source>
</evidence>
<keyword evidence="6" id="KW-0645">Protease</keyword>
<dbReference type="Pfam" id="PF01752">
    <property type="entry name" value="Peptidase_M9"/>
    <property type="match status" value="1"/>
</dbReference>
<evidence type="ECO:0000256" key="15">
    <source>
        <dbReference type="SAM" id="SignalP"/>
    </source>
</evidence>
<comment type="catalytic activity">
    <reaction evidence="1">
        <text>Digestion of native collagen in the triple helical region at Xaa-|-Gly bonds. With synthetic peptides, a preference is shown for Gly at P3 and P1', Pro and Ala at P2 and P2', and hydroxyproline, Ala or Arg at P3'.</text>
        <dbReference type="EC" id="3.4.24.3"/>
    </reaction>
</comment>
<reference evidence="18 19" key="1">
    <citation type="submission" date="2014-04" db="EMBL/GenBank/DDBJ databases">
        <title>Draft genome sequence of Photobacterium halotolerans S2753: a solonamide, ngercheumicin and holomycin producer.</title>
        <authorList>
            <person name="Machado H.R."/>
            <person name="Gram L."/>
        </authorList>
    </citation>
    <scope>NUCLEOTIDE SEQUENCE [LARGE SCALE GENOMIC DNA]</scope>
    <source>
        <strain evidence="18 19">S2753</strain>
    </source>
</reference>
<evidence type="ECO:0000259" key="17">
    <source>
        <dbReference type="Pfam" id="PF08453"/>
    </source>
</evidence>
<evidence type="ECO:0000256" key="11">
    <source>
        <dbReference type="ARBA" id="ARBA00023049"/>
    </source>
</evidence>
<feature type="domain" description="Peptidase M9 collagenase N-terminal" evidence="17">
    <location>
        <begin position="45"/>
        <end position="211"/>
    </location>
</feature>
<evidence type="ECO:0000256" key="10">
    <source>
        <dbReference type="ARBA" id="ARBA00022833"/>
    </source>
</evidence>
<evidence type="ECO:0000256" key="4">
    <source>
        <dbReference type="ARBA" id="ARBA00012653"/>
    </source>
</evidence>
<keyword evidence="9" id="KW-0378">Hydrolase</keyword>
<evidence type="ECO:0000256" key="5">
    <source>
        <dbReference type="ARBA" id="ARBA00022525"/>
    </source>
</evidence>